<reference evidence="1" key="1">
    <citation type="submission" date="2023-08" db="EMBL/GenBank/DDBJ databases">
        <title>Reference Genome Resource for the Citrus Pathogen Phytophthora citrophthora.</title>
        <authorList>
            <person name="Moller H."/>
            <person name="Coetzee B."/>
            <person name="Rose L.J."/>
            <person name="Van Niekerk J.M."/>
        </authorList>
    </citation>
    <scope>NUCLEOTIDE SEQUENCE</scope>
    <source>
        <strain evidence="1">STE-U-9442</strain>
    </source>
</reference>
<gene>
    <name evidence="1" type="ORF">P3T76_000418</name>
</gene>
<dbReference type="EMBL" id="JASMQC010000001">
    <property type="protein sequence ID" value="KAK1948128.1"/>
    <property type="molecule type" value="Genomic_DNA"/>
</dbReference>
<evidence type="ECO:0000313" key="1">
    <source>
        <dbReference type="EMBL" id="KAK1948128.1"/>
    </source>
</evidence>
<dbReference type="Proteomes" id="UP001259832">
    <property type="component" value="Unassembled WGS sequence"/>
</dbReference>
<sequence>MTDKVKKELRYISSFPVESSGQEHTTTKAKATLPVKANDFWSIDLFEGDIFGEEFLMGGITSTTERLTTAVAIANAQNDESVKLIKRKIRGATVGLQLSAGKLPCFK</sequence>
<comment type="caution">
    <text evidence="1">The sequence shown here is derived from an EMBL/GenBank/DDBJ whole genome shotgun (WGS) entry which is preliminary data.</text>
</comment>
<protein>
    <submittedName>
        <fullName evidence="1">Uncharacterized protein</fullName>
    </submittedName>
</protein>
<evidence type="ECO:0000313" key="2">
    <source>
        <dbReference type="Proteomes" id="UP001259832"/>
    </source>
</evidence>
<proteinExistence type="predicted"/>
<keyword evidence="2" id="KW-1185">Reference proteome</keyword>
<accession>A0AAD9LSP3</accession>
<dbReference type="AlphaFoldDB" id="A0AAD9LSP3"/>
<organism evidence="1 2">
    <name type="scientific">Phytophthora citrophthora</name>
    <dbReference type="NCBI Taxonomy" id="4793"/>
    <lineage>
        <taxon>Eukaryota</taxon>
        <taxon>Sar</taxon>
        <taxon>Stramenopiles</taxon>
        <taxon>Oomycota</taxon>
        <taxon>Peronosporomycetes</taxon>
        <taxon>Peronosporales</taxon>
        <taxon>Peronosporaceae</taxon>
        <taxon>Phytophthora</taxon>
    </lineage>
</organism>
<name>A0AAD9LSP3_9STRA</name>